<feature type="non-terminal residue" evidence="1">
    <location>
        <position position="1"/>
    </location>
</feature>
<sequence>ITRAIALDQKHGFSNRFTSALTNFDQKYKATDTAKSMDTKYGVSDKAMSAWGGIHTYFEKALGTPTGQKIREFYVQGDKQVRDVHNEARRLADLKAGKQHEPEPVPGTDKTVCKCGGEEGSDVGAIQPEPVKGTDKTVCTCGGSEGKCPVLPATVPVQT</sequence>
<name>A0A3A2Z279_9EURO</name>
<evidence type="ECO:0000313" key="1">
    <source>
        <dbReference type="EMBL" id="RJE17182.1"/>
    </source>
</evidence>
<dbReference type="OrthoDB" id="7763451at2759"/>
<organism evidence="1 2">
    <name type="scientific">Aspergillus sclerotialis</name>
    <dbReference type="NCBI Taxonomy" id="2070753"/>
    <lineage>
        <taxon>Eukaryota</taxon>
        <taxon>Fungi</taxon>
        <taxon>Dikarya</taxon>
        <taxon>Ascomycota</taxon>
        <taxon>Pezizomycotina</taxon>
        <taxon>Eurotiomycetes</taxon>
        <taxon>Eurotiomycetidae</taxon>
        <taxon>Eurotiales</taxon>
        <taxon>Aspergillaceae</taxon>
        <taxon>Aspergillus</taxon>
        <taxon>Aspergillus subgen. Polypaecilum</taxon>
    </lineage>
</organism>
<dbReference type="Proteomes" id="UP000266188">
    <property type="component" value="Unassembled WGS sequence"/>
</dbReference>
<accession>A0A3A2Z279</accession>
<dbReference type="AlphaFoldDB" id="A0A3A2Z279"/>
<keyword evidence="2" id="KW-1185">Reference proteome</keyword>
<dbReference type="STRING" id="2070753.A0A3A2Z279"/>
<evidence type="ECO:0000313" key="2">
    <source>
        <dbReference type="Proteomes" id="UP000266188"/>
    </source>
</evidence>
<comment type="caution">
    <text evidence="1">The sequence shown here is derived from an EMBL/GenBank/DDBJ whole genome shotgun (WGS) entry which is preliminary data.</text>
</comment>
<feature type="non-terminal residue" evidence="1">
    <location>
        <position position="159"/>
    </location>
</feature>
<reference evidence="2" key="1">
    <citation type="submission" date="2017-02" db="EMBL/GenBank/DDBJ databases">
        <authorList>
            <person name="Tafer H."/>
            <person name="Lopandic K."/>
        </authorList>
    </citation>
    <scope>NUCLEOTIDE SEQUENCE [LARGE SCALE GENOMIC DNA]</scope>
    <source>
        <strain evidence="2">CBS 366.77</strain>
    </source>
</reference>
<proteinExistence type="predicted"/>
<gene>
    <name evidence="1" type="ORF">PHISCL_10481</name>
</gene>
<protein>
    <submittedName>
        <fullName evidence="1">Uncharacterized protein</fullName>
    </submittedName>
</protein>
<dbReference type="EMBL" id="MVGC01001447">
    <property type="protein sequence ID" value="RJE17182.1"/>
    <property type="molecule type" value="Genomic_DNA"/>
</dbReference>